<evidence type="ECO:0000313" key="10">
    <source>
        <dbReference type="Proteomes" id="UP000596063"/>
    </source>
</evidence>
<evidence type="ECO:0000256" key="7">
    <source>
        <dbReference type="SAM" id="Phobius"/>
    </source>
</evidence>
<dbReference type="InterPro" id="IPR000719">
    <property type="entry name" value="Prot_kinase_dom"/>
</dbReference>
<dbReference type="Gene3D" id="3.30.200.20">
    <property type="entry name" value="Phosphorylase Kinase, domain 1"/>
    <property type="match status" value="1"/>
</dbReference>
<keyword evidence="7" id="KW-1133">Transmembrane helix</keyword>
<dbReference type="KEGG" id="snan:I6N98_01960"/>
<keyword evidence="1" id="KW-0808">Transferase</keyword>
<dbReference type="InterPro" id="IPR017441">
    <property type="entry name" value="Protein_kinase_ATP_BS"/>
</dbReference>
<dbReference type="GO" id="GO:0004674">
    <property type="term" value="F:protein serine/threonine kinase activity"/>
    <property type="evidence" value="ECO:0007669"/>
    <property type="project" value="TreeGrafter"/>
</dbReference>
<feature type="domain" description="Protein kinase" evidence="8">
    <location>
        <begin position="64"/>
        <end position="420"/>
    </location>
</feature>
<dbReference type="InterPro" id="IPR011009">
    <property type="entry name" value="Kinase-like_dom_sf"/>
</dbReference>
<keyword evidence="10" id="KW-1185">Reference proteome</keyword>
<dbReference type="Gene3D" id="1.10.510.10">
    <property type="entry name" value="Transferase(Phosphotransferase) domain 1"/>
    <property type="match status" value="1"/>
</dbReference>
<evidence type="ECO:0000256" key="1">
    <source>
        <dbReference type="ARBA" id="ARBA00022679"/>
    </source>
</evidence>
<dbReference type="RefSeq" id="WP_198570154.1">
    <property type="nucleotide sequence ID" value="NZ_CP066167.1"/>
</dbReference>
<keyword evidence="4 5" id="KW-0067">ATP-binding</keyword>
<dbReference type="EMBL" id="CP066167">
    <property type="protein sequence ID" value="QQD18663.1"/>
    <property type="molecule type" value="Genomic_DNA"/>
</dbReference>
<dbReference type="PROSITE" id="PS50011">
    <property type="entry name" value="PROTEIN_KINASE_DOM"/>
    <property type="match status" value="1"/>
</dbReference>
<accession>A0A7T4UQE5</accession>
<dbReference type="Pfam" id="PF00069">
    <property type="entry name" value="Pkinase"/>
    <property type="match status" value="1"/>
</dbReference>
<keyword evidence="2 5" id="KW-0547">Nucleotide-binding</keyword>
<dbReference type="SUPFAM" id="SSF56112">
    <property type="entry name" value="Protein kinase-like (PK-like)"/>
    <property type="match status" value="1"/>
</dbReference>
<protein>
    <submittedName>
        <fullName evidence="9">Protein kinase</fullName>
    </submittedName>
</protein>
<keyword evidence="7" id="KW-0472">Membrane</keyword>
<evidence type="ECO:0000259" key="8">
    <source>
        <dbReference type="PROSITE" id="PS50011"/>
    </source>
</evidence>
<dbReference type="PANTHER" id="PTHR43289:SF6">
    <property type="entry name" value="SERINE_THREONINE-PROTEIN KINASE NEKL-3"/>
    <property type="match status" value="1"/>
</dbReference>
<dbReference type="PROSITE" id="PS00107">
    <property type="entry name" value="PROTEIN_KINASE_ATP"/>
    <property type="match status" value="1"/>
</dbReference>
<evidence type="ECO:0000256" key="4">
    <source>
        <dbReference type="ARBA" id="ARBA00022840"/>
    </source>
</evidence>
<feature type="region of interest" description="Disordered" evidence="6">
    <location>
        <begin position="1"/>
        <end position="51"/>
    </location>
</feature>
<dbReference type="GO" id="GO:0005524">
    <property type="term" value="F:ATP binding"/>
    <property type="evidence" value="ECO:0007669"/>
    <property type="project" value="UniProtKB-UniRule"/>
</dbReference>
<proteinExistence type="predicted"/>
<dbReference type="Proteomes" id="UP000596063">
    <property type="component" value="Chromosome"/>
</dbReference>
<evidence type="ECO:0000313" key="9">
    <source>
        <dbReference type="EMBL" id="QQD18663.1"/>
    </source>
</evidence>
<dbReference type="InterPro" id="IPR008271">
    <property type="entry name" value="Ser/Thr_kinase_AS"/>
</dbReference>
<organism evidence="9 10">
    <name type="scientific">Spongiibacter nanhainus</name>
    <dbReference type="NCBI Taxonomy" id="2794344"/>
    <lineage>
        <taxon>Bacteria</taxon>
        <taxon>Pseudomonadati</taxon>
        <taxon>Pseudomonadota</taxon>
        <taxon>Gammaproteobacteria</taxon>
        <taxon>Cellvibrionales</taxon>
        <taxon>Spongiibacteraceae</taxon>
        <taxon>Spongiibacter</taxon>
    </lineage>
</organism>
<gene>
    <name evidence="9" type="ORF">I6N98_01960</name>
</gene>
<dbReference type="AlphaFoldDB" id="A0A7T4UQE5"/>
<feature type="binding site" evidence="5">
    <location>
        <position position="99"/>
    </location>
    <ligand>
        <name>ATP</name>
        <dbReference type="ChEBI" id="CHEBI:30616"/>
    </ligand>
</feature>
<feature type="compositionally biased region" description="Basic and acidic residues" evidence="6">
    <location>
        <begin position="1"/>
        <end position="16"/>
    </location>
</feature>
<feature type="transmembrane region" description="Helical" evidence="7">
    <location>
        <begin position="333"/>
        <end position="351"/>
    </location>
</feature>
<name>A0A7T4UQE5_9GAMM</name>
<feature type="compositionally biased region" description="Polar residues" evidence="6">
    <location>
        <begin position="31"/>
        <end position="47"/>
    </location>
</feature>
<evidence type="ECO:0000256" key="3">
    <source>
        <dbReference type="ARBA" id="ARBA00022777"/>
    </source>
</evidence>
<dbReference type="PROSITE" id="PS00108">
    <property type="entry name" value="PROTEIN_KINASE_ST"/>
    <property type="match status" value="1"/>
</dbReference>
<evidence type="ECO:0000256" key="6">
    <source>
        <dbReference type="SAM" id="MobiDB-lite"/>
    </source>
</evidence>
<sequence>MADKEPADKQDQEQAHNADATRMISEDDQGQTRPINADNATQSSPGNQAGVFHLRPGDVLKERFRLEQKLGEGGMGAVYLAIDQRKVEARHDKPQVAIKLISGGFARDSRAFIALQRETDKSQTLAHPNIITVYDFDRDGDVFFMTMEALSGSTLDKVIGNSGYTFPERLRFVERLAEGIAYAHQRHIVHSDIKPANIFVTDDGELKVLDFGIARALADVDGKSVDRLGEVAGLTPAYASCDMLERREPHAADDVYAIGLIAYELLSGEHPFARKKATEARAAGMRPKKIKGLANYQWRAIAKALEFERAKRWQDAGQFLRHYRGAGRRVRQLSVALLLAVVAFGAYLLLYQPEAGPDIPFAELEPAKQQNVRQALNEARQAKSFGDVNGALFYLDKAYAFHPRNREVMAELETVIEPMLNEMEGVQSGQQAAEYLNQVEQLLRYESLAQNPDLVKMQRQLQALTH</sequence>
<keyword evidence="7" id="KW-0812">Transmembrane</keyword>
<reference evidence="9 10" key="1">
    <citation type="submission" date="2020-12" db="EMBL/GenBank/DDBJ databases">
        <authorList>
            <person name="Shan Y."/>
        </authorList>
    </citation>
    <scope>NUCLEOTIDE SEQUENCE [LARGE SCALE GENOMIC DNA]</scope>
    <source>
        <strain evidence="10">csc3.9</strain>
    </source>
</reference>
<evidence type="ECO:0000256" key="5">
    <source>
        <dbReference type="PROSITE-ProRule" id="PRU10141"/>
    </source>
</evidence>
<dbReference type="SMART" id="SM00220">
    <property type="entry name" value="S_TKc"/>
    <property type="match status" value="1"/>
</dbReference>
<dbReference type="PANTHER" id="PTHR43289">
    <property type="entry name" value="MITOGEN-ACTIVATED PROTEIN KINASE KINASE KINASE 20-RELATED"/>
    <property type="match status" value="1"/>
</dbReference>
<keyword evidence="3 9" id="KW-0418">Kinase</keyword>
<dbReference type="CDD" id="cd14014">
    <property type="entry name" value="STKc_PknB_like"/>
    <property type="match status" value="1"/>
</dbReference>
<evidence type="ECO:0000256" key="2">
    <source>
        <dbReference type="ARBA" id="ARBA00022741"/>
    </source>
</evidence>